<name>A0A0F4JTD0_9ACTN</name>
<dbReference type="Proteomes" id="UP000033551">
    <property type="component" value="Unassembled WGS sequence"/>
</dbReference>
<dbReference type="AlphaFoldDB" id="A0A0F4JTD0"/>
<reference evidence="1 2" key="1">
    <citation type="submission" date="2015-02" db="EMBL/GenBank/DDBJ databases">
        <authorList>
            <person name="Ju K.-S."/>
            <person name="Doroghazi J.R."/>
            <person name="Metcalf W."/>
        </authorList>
    </citation>
    <scope>NUCLEOTIDE SEQUENCE [LARGE SCALE GENOMIC DNA]</scope>
    <source>
        <strain evidence="1 2">NRRL ISP-5550</strain>
    </source>
</reference>
<dbReference type="OrthoDB" id="3855669at2"/>
<keyword evidence="2" id="KW-1185">Reference proteome</keyword>
<dbReference type="PATRIC" id="fig|68223.7.peg.3205"/>
<gene>
    <name evidence="1" type="ORF">VR44_06465</name>
</gene>
<evidence type="ECO:0000313" key="2">
    <source>
        <dbReference type="Proteomes" id="UP000033551"/>
    </source>
</evidence>
<dbReference type="STRING" id="68223.GCA_002028425_02166"/>
<sequence>MSRPGRERQRQAVPGWVTEGTAIRDPLERKNGIVQFIGEWVDPATRITITNAIFARPPGGGKEWIVKDPSSLERG</sequence>
<comment type="caution">
    <text evidence="1">The sequence shown here is derived from an EMBL/GenBank/DDBJ whole genome shotgun (WGS) entry which is preliminary data.</text>
</comment>
<dbReference type="EMBL" id="JZWV01000119">
    <property type="protein sequence ID" value="KJY37084.1"/>
    <property type="molecule type" value="Genomic_DNA"/>
</dbReference>
<evidence type="ECO:0000313" key="1">
    <source>
        <dbReference type="EMBL" id="KJY37084.1"/>
    </source>
</evidence>
<organism evidence="1 2">
    <name type="scientific">Streptomyces katrae</name>
    <dbReference type="NCBI Taxonomy" id="68223"/>
    <lineage>
        <taxon>Bacteria</taxon>
        <taxon>Bacillati</taxon>
        <taxon>Actinomycetota</taxon>
        <taxon>Actinomycetes</taxon>
        <taxon>Kitasatosporales</taxon>
        <taxon>Streptomycetaceae</taxon>
        <taxon>Streptomyces</taxon>
    </lineage>
</organism>
<protein>
    <submittedName>
        <fullName evidence="1">Uncharacterized protein</fullName>
    </submittedName>
</protein>
<proteinExistence type="predicted"/>
<accession>A0A0F4JTD0</accession>